<reference evidence="3" key="2">
    <citation type="submission" date="2018-05" db="EMBL/GenBank/DDBJ databases">
        <title>OmerRS3 (Oryza meridionalis Reference Sequence Version 3).</title>
        <authorList>
            <person name="Zhang J."/>
            <person name="Kudrna D."/>
            <person name="Lee S."/>
            <person name="Talag J."/>
            <person name="Welchert J."/>
            <person name="Wing R.A."/>
        </authorList>
    </citation>
    <scope>NUCLEOTIDE SEQUENCE [LARGE SCALE GENOMIC DNA]</scope>
    <source>
        <strain evidence="3">cv. OR44</strain>
    </source>
</reference>
<keyword evidence="2" id="KW-1133">Transmembrane helix</keyword>
<dbReference type="EnsemblPlants" id="OMERI02G02480.1">
    <property type="protein sequence ID" value="OMERI02G02480.1"/>
    <property type="gene ID" value="OMERI02G02480"/>
</dbReference>
<organism evidence="3">
    <name type="scientific">Oryza meridionalis</name>
    <dbReference type="NCBI Taxonomy" id="40149"/>
    <lineage>
        <taxon>Eukaryota</taxon>
        <taxon>Viridiplantae</taxon>
        <taxon>Streptophyta</taxon>
        <taxon>Embryophyta</taxon>
        <taxon>Tracheophyta</taxon>
        <taxon>Spermatophyta</taxon>
        <taxon>Magnoliopsida</taxon>
        <taxon>Liliopsida</taxon>
        <taxon>Poales</taxon>
        <taxon>Poaceae</taxon>
        <taxon>BOP clade</taxon>
        <taxon>Oryzoideae</taxon>
        <taxon>Oryzeae</taxon>
        <taxon>Oryzinae</taxon>
        <taxon>Oryza</taxon>
    </lineage>
</organism>
<dbReference type="Proteomes" id="UP000008021">
    <property type="component" value="Chromosome 2"/>
</dbReference>
<keyword evidence="2" id="KW-0812">Transmembrane</keyword>
<name>A0A0E0CEQ5_9ORYZ</name>
<evidence type="ECO:0000256" key="1">
    <source>
        <dbReference type="SAM" id="MobiDB-lite"/>
    </source>
</evidence>
<evidence type="ECO:0000313" key="3">
    <source>
        <dbReference type="EnsemblPlants" id="OMERI02G02480.1"/>
    </source>
</evidence>
<evidence type="ECO:0000256" key="2">
    <source>
        <dbReference type="SAM" id="Phobius"/>
    </source>
</evidence>
<sequence>MKHCTTVIFLLIFLFCCIGLGIIVTTSGNLHLGGPHRHRRSPPSTSPCRHRPSRTTPVTPHRSPPWPLPTGAATRTATTTSLRSLPTLTAAAPQDQFPYAITMGALSVRPSCLS</sequence>
<proteinExistence type="predicted"/>
<keyword evidence="4" id="KW-1185">Reference proteome</keyword>
<accession>A0A0E0CEQ5</accession>
<keyword evidence="2" id="KW-0472">Membrane</keyword>
<dbReference type="Gramene" id="OMERI02G02480.1">
    <property type="protein sequence ID" value="OMERI02G02480.1"/>
    <property type="gene ID" value="OMERI02G02480"/>
</dbReference>
<dbReference type="AlphaFoldDB" id="A0A0E0CEQ5"/>
<reference evidence="3" key="1">
    <citation type="submission" date="2015-04" db="UniProtKB">
        <authorList>
            <consortium name="EnsemblPlants"/>
        </authorList>
    </citation>
    <scope>IDENTIFICATION</scope>
</reference>
<feature type="region of interest" description="Disordered" evidence="1">
    <location>
        <begin position="32"/>
        <end position="77"/>
    </location>
</feature>
<protein>
    <submittedName>
        <fullName evidence="3">Uncharacterized protein</fullName>
    </submittedName>
</protein>
<feature type="transmembrane region" description="Helical" evidence="2">
    <location>
        <begin position="6"/>
        <end position="30"/>
    </location>
</feature>
<dbReference type="HOGENOM" id="CLU_2127503_0_0_1"/>
<evidence type="ECO:0000313" key="4">
    <source>
        <dbReference type="Proteomes" id="UP000008021"/>
    </source>
</evidence>